<evidence type="ECO:0000313" key="3">
    <source>
        <dbReference type="Proteomes" id="UP000230842"/>
    </source>
</evidence>
<keyword evidence="3" id="KW-1185">Reference proteome</keyword>
<dbReference type="PROSITE" id="PS51725">
    <property type="entry name" value="ABM"/>
    <property type="match status" value="1"/>
</dbReference>
<gene>
    <name evidence="2" type="ORF">CLV56_3942</name>
</gene>
<dbReference type="OrthoDB" id="3695636at2"/>
<accession>A0A0B2BEC0</accession>
<feature type="domain" description="ABM" evidence="1">
    <location>
        <begin position="3"/>
        <end position="95"/>
    </location>
</feature>
<dbReference type="SUPFAM" id="SSF54909">
    <property type="entry name" value="Dimeric alpha+beta barrel"/>
    <property type="match status" value="1"/>
</dbReference>
<name>A0A0B2BEC0_9ACTN</name>
<protein>
    <submittedName>
        <fullName evidence="2">Quinol monooxygenase YgiN</fullName>
    </submittedName>
</protein>
<dbReference type="GO" id="GO:0004497">
    <property type="term" value="F:monooxygenase activity"/>
    <property type="evidence" value="ECO:0007669"/>
    <property type="project" value="UniProtKB-KW"/>
</dbReference>
<organism evidence="2 3">
    <name type="scientific">Mumia flava</name>
    <dbReference type="NCBI Taxonomy" id="1348852"/>
    <lineage>
        <taxon>Bacteria</taxon>
        <taxon>Bacillati</taxon>
        <taxon>Actinomycetota</taxon>
        <taxon>Actinomycetes</taxon>
        <taxon>Propionibacteriales</taxon>
        <taxon>Nocardioidaceae</taxon>
        <taxon>Mumia</taxon>
    </lineage>
</organism>
<dbReference type="Gene3D" id="3.30.70.100">
    <property type="match status" value="1"/>
</dbReference>
<dbReference type="InterPro" id="IPR007138">
    <property type="entry name" value="ABM_dom"/>
</dbReference>
<reference evidence="2 3" key="1">
    <citation type="submission" date="2017-11" db="EMBL/GenBank/DDBJ databases">
        <title>Genomic Encyclopedia of Archaeal and Bacterial Type Strains, Phase II (KMG-II): From Individual Species to Whole Genera.</title>
        <authorList>
            <person name="Goeker M."/>
        </authorList>
    </citation>
    <scope>NUCLEOTIDE SEQUENCE [LARGE SCALE GENOMIC DNA]</scope>
    <source>
        <strain evidence="2 3">DSM 27763</strain>
    </source>
</reference>
<sequence>MSYAVVARYVCRPEDADDIRAALLEMRKHTLAEPANRAYVVHEVADADAAFLLYEVYDDEAGFQAHAASPHFERLIAGRVRPKLLDRRVDFAHVL</sequence>
<dbReference type="Proteomes" id="UP000230842">
    <property type="component" value="Unassembled WGS sequence"/>
</dbReference>
<comment type="caution">
    <text evidence="2">The sequence shown here is derived from an EMBL/GenBank/DDBJ whole genome shotgun (WGS) entry which is preliminary data.</text>
</comment>
<proteinExistence type="predicted"/>
<dbReference type="AlphaFoldDB" id="A0A0B2BEC0"/>
<dbReference type="EMBL" id="PGEZ01000003">
    <property type="protein sequence ID" value="PJJ48238.1"/>
    <property type="molecule type" value="Genomic_DNA"/>
</dbReference>
<dbReference type="PANTHER" id="PTHR33336:SF15">
    <property type="entry name" value="ABM DOMAIN-CONTAINING PROTEIN"/>
    <property type="match status" value="1"/>
</dbReference>
<dbReference type="RefSeq" id="WP_039355865.1">
    <property type="nucleotide sequence ID" value="NZ_PGEZ01000003.1"/>
</dbReference>
<keyword evidence="2" id="KW-0560">Oxidoreductase</keyword>
<dbReference type="Pfam" id="PF03992">
    <property type="entry name" value="ABM"/>
    <property type="match status" value="1"/>
</dbReference>
<evidence type="ECO:0000313" key="2">
    <source>
        <dbReference type="EMBL" id="PJJ48238.1"/>
    </source>
</evidence>
<dbReference type="PANTHER" id="PTHR33336">
    <property type="entry name" value="QUINOL MONOOXYGENASE YGIN-RELATED"/>
    <property type="match status" value="1"/>
</dbReference>
<dbReference type="InterPro" id="IPR050744">
    <property type="entry name" value="AI-2_Isomerase_LsrG"/>
</dbReference>
<keyword evidence="2" id="KW-0503">Monooxygenase</keyword>
<dbReference type="InterPro" id="IPR011008">
    <property type="entry name" value="Dimeric_a/b-barrel"/>
</dbReference>
<evidence type="ECO:0000259" key="1">
    <source>
        <dbReference type="PROSITE" id="PS51725"/>
    </source>
</evidence>